<dbReference type="PANTHER" id="PTHR37530">
    <property type="entry name" value="OUTER MEMBRANE PROTEIN SLP"/>
    <property type="match status" value="1"/>
</dbReference>
<dbReference type="InterPro" id="IPR004658">
    <property type="entry name" value="OMP_Slp"/>
</dbReference>
<accession>A0A1B4V9Q6</accession>
<gene>
    <name evidence="1" type="ORF">SVA_1674</name>
</gene>
<organism evidence="1 2">
    <name type="scientific">Sulfurifustis variabilis</name>
    <dbReference type="NCBI Taxonomy" id="1675686"/>
    <lineage>
        <taxon>Bacteria</taxon>
        <taxon>Pseudomonadati</taxon>
        <taxon>Pseudomonadota</taxon>
        <taxon>Gammaproteobacteria</taxon>
        <taxon>Acidiferrobacterales</taxon>
        <taxon>Acidiferrobacteraceae</taxon>
        <taxon>Sulfurifustis</taxon>
    </lineage>
</organism>
<dbReference type="GO" id="GO:0019867">
    <property type="term" value="C:outer membrane"/>
    <property type="evidence" value="ECO:0007669"/>
    <property type="project" value="InterPro"/>
</dbReference>
<sequence>MRSWVHVVLLITLGGCATVPPLDLEGVDRALTPVQATARPGEVRGQRVLWGGVIVGARNLTDGTELEVLAYPLTGAGKPDRNADPSRRFLLAHSGYLEPVDYAPGRLVTAVGRVAGTREGKVGETPYTYPVLSADQLHLWPPEAARRTDPSVHFGVGIGVIFGR</sequence>
<dbReference type="Proteomes" id="UP000218899">
    <property type="component" value="Chromosome"/>
</dbReference>
<dbReference type="PIRSF" id="PIRSF004982">
    <property type="entry name" value="SlP"/>
    <property type="match status" value="1"/>
</dbReference>
<dbReference type="OrthoDB" id="5295757at2"/>
<evidence type="ECO:0000313" key="2">
    <source>
        <dbReference type="Proteomes" id="UP000218899"/>
    </source>
</evidence>
<evidence type="ECO:0000313" key="1">
    <source>
        <dbReference type="EMBL" id="BAU48234.1"/>
    </source>
</evidence>
<reference evidence="1 2" key="1">
    <citation type="submission" date="2015-08" db="EMBL/GenBank/DDBJ databases">
        <title>Complete genome sequence of Sulfurifustis variabilis.</title>
        <authorList>
            <person name="Miura A."/>
            <person name="Kojima H."/>
            <person name="Fukui M."/>
        </authorList>
    </citation>
    <scope>NUCLEOTIDE SEQUENCE [LARGE SCALE GENOMIC DNA]</scope>
    <source>
        <strain evidence="2">skN76</strain>
    </source>
</reference>
<dbReference type="Pfam" id="PF03843">
    <property type="entry name" value="Slp"/>
    <property type="match status" value="1"/>
</dbReference>
<protein>
    <submittedName>
        <fullName evidence="1">Membrane protein</fullName>
    </submittedName>
</protein>
<dbReference type="EMBL" id="AP014936">
    <property type="protein sequence ID" value="BAU48234.1"/>
    <property type="molecule type" value="Genomic_DNA"/>
</dbReference>
<dbReference type="AlphaFoldDB" id="A0A1B4V9Q6"/>
<dbReference type="PANTHER" id="PTHR37530:SF1">
    <property type="entry name" value="OUTER MEMBRANE PROTEIN SLP"/>
    <property type="match status" value="1"/>
</dbReference>
<name>A0A1B4V9Q6_9GAMM</name>
<proteinExistence type="predicted"/>
<dbReference type="RefSeq" id="WP_096460772.1">
    <property type="nucleotide sequence ID" value="NZ_AP014936.1"/>
</dbReference>
<keyword evidence="2" id="KW-1185">Reference proteome</keyword>
<dbReference type="KEGG" id="sva:SVA_1674"/>
<dbReference type="PROSITE" id="PS51257">
    <property type="entry name" value="PROKAR_LIPOPROTEIN"/>
    <property type="match status" value="1"/>
</dbReference>